<dbReference type="GO" id="GO:0003725">
    <property type="term" value="F:double-stranded RNA binding"/>
    <property type="evidence" value="ECO:0007669"/>
    <property type="project" value="InterPro"/>
</dbReference>
<keyword evidence="6" id="KW-0819">tRNA processing</keyword>
<evidence type="ECO:0000256" key="5">
    <source>
        <dbReference type="ARBA" id="ARBA00022679"/>
    </source>
</evidence>
<comment type="similarity">
    <text evidence="2">Belongs to the SUA5 family.</text>
</comment>
<dbReference type="GO" id="GO:0061710">
    <property type="term" value="F:L-threonylcarbamoyladenylate synthase"/>
    <property type="evidence" value="ECO:0007669"/>
    <property type="project" value="UniProtKB-EC"/>
</dbReference>
<protein>
    <recommendedName>
        <fullName evidence="10">L-threonylcarbamoyladenylate synthase</fullName>
        <ecNumber evidence="3">2.7.7.87</ecNumber>
    </recommendedName>
    <alternativeName>
        <fullName evidence="10">L-threonylcarbamoyladenylate synthase</fullName>
    </alternativeName>
</protein>
<name>A0A1F8C1S6_9BACT</name>
<evidence type="ECO:0000256" key="1">
    <source>
        <dbReference type="ARBA" id="ARBA00004496"/>
    </source>
</evidence>
<dbReference type="Proteomes" id="UP000178429">
    <property type="component" value="Unassembled WGS sequence"/>
</dbReference>
<proteinExistence type="inferred from homology"/>
<dbReference type="GO" id="GO:0005524">
    <property type="term" value="F:ATP binding"/>
    <property type="evidence" value="ECO:0007669"/>
    <property type="project" value="UniProtKB-KW"/>
</dbReference>
<keyword evidence="5" id="KW-0808">Transferase</keyword>
<evidence type="ECO:0000256" key="11">
    <source>
        <dbReference type="ARBA" id="ARBA00048366"/>
    </source>
</evidence>
<dbReference type="GO" id="GO:0006450">
    <property type="term" value="P:regulation of translational fidelity"/>
    <property type="evidence" value="ECO:0007669"/>
    <property type="project" value="TreeGrafter"/>
</dbReference>
<dbReference type="GO" id="GO:0008033">
    <property type="term" value="P:tRNA processing"/>
    <property type="evidence" value="ECO:0007669"/>
    <property type="project" value="UniProtKB-KW"/>
</dbReference>
<organism evidence="13 14">
    <name type="scientific">Candidatus Woesebacteria bacterium RIFCSPLOWO2_01_FULL_44_14</name>
    <dbReference type="NCBI Taxonomy" id="1802525"/>
    <lineage>
        <taxon>Bacteria</taxon>
        <taxon>Candidatus Woeseibacteriota</taxon>
    </lineage>
</organism>
<dbReference type="AlphaFoldDB" id="A0A1F8C1S6"/>
<dbReference type="Gene3D" id="3.90.870.10">
    <property type="entry name" value="DHBP synthase"/>
    <property type="match status" value="1"/>
</dbReference>
<evidence type="ECO:0000256" key="3">
    <source>
        <dbReference type="ARBA" id="ARBA00012584"/>
    </source>
</evidence>
<dbReference type="PANTHER" id="PTHR17490">
    <property type="entry name" value="SUA5"/>
    <property type="match status" value="1"/>
</dbReference>
<dbReference type="InterPro" id="IPR017945">
    <property type="entry name" value="DHBP_synth_RibB-like_a/b_dom"/>
</dbReference>
<evidence type="ECO:0000313" key="14">
    <source>
        <dbReference type="Proteomes" id="UP000178429"/>
    </source>
</evidence>
<dbReference type="SUPFAM" id="SSF55821">
    <property type="entry name" value="YrdC/RibB"/>
    <property type="match status" value="1"/>
</dbReference>
<evidence type="ECO:0000259" key="12">
    <source>
        <dbReference type="PROSITE" id="PS51163"/>
    </source>
</evidence>
<gene>
    <name evidence="13" type="ORF">A2975_04025</name>
</gene>
<keyword evidence="7" id="KW-0548">Nucleotidyltransferase</keyword>
<evidence type="ECO:0000313" key="13">
    <source>
        <dbReference type="EMBL" id="OGM70212.1"/>
    </source>
</evidence>
<dbReference type="EMBL" id="MGHL01000006">
    <property type="protein sequence ID" value="OGM70212.1"/>
    <property type="molecule type" value="Genomic_DNA"/>
</dbReference>
<dbReference type="STRING" id="1802525.A2975_04025"/>
<dbReference type="PANTHER" id="PTHR17490:SF16">
    <property type="entry name" value="THREONYLCARBAMOYL-AMP SYNTHASE"/>
    <property type="match status" value="1"/>
</dbReference>
<evidence type="ECO:0000256" key="9">
    <source>
        <dbReference type="ARBA" id="ARBA00022840"/>
    </source>
</evidence>
<keyword evidence="9" id="KW-0067">ATP-binding</keyword>
<dbReference type="Pfam" id="PF01300">
    <property type="entry name" value="Sua5_yciO_yrdC"/>
    <property type="match status" value="1"/>
</dbReference>
<evidence type="ECO:0000256" key="2">
    <source>
        <dbReference type="ARBA" id="ARBA00007663"/>
    </source>
</evidence>
<reference evidence="13 14" key="1">
    <citation type="journal article" date="2016" name="Nat. Commun.">
        <title>Thousands of microbial genomes shed light on interconnected biogeochemical processes in an aquifer system.</title>
        <authorList>
            <person name="Anantharaman K."/>
            <person name="Brown C.T."/>
            <person name="Hug L.A."/>
            <person name="Sharon I."/>
            <person name="Castelle C.J."/>
            <person name="Probst A.J."/>
            <person name="Thomas B.C."/>
            <person name="Singh A."/>
            <person name="Wilkins M.J."/>
            <person name="Karaoz U."/>
            <person name="Brodie E.L."/>
            <person name="Williams K.H."/>
            <person name="Hubbard S.S."/>
            <person name="Banfield J.F."/>
        </authorList>
    </citation>
    <scope>NUCLEOTIDE SEQUENCE [LARGE SCALE GENOMIC DNA]</scope>
</reference>
<dbReference type="EC" id="2.7.7.87" evidence="3"/>
<comment type="catalytic activity">
    <reaction evidence="11">
        <text>L-threonine + hydrogencarbonate + ATP = L-threonylcarbamoyladenylate + diphosphate + H2O</text>
        <dbReference type="Rhea" id="RHEA:36407"/>
        <dbReference type="ChEBI" id="CHEBI:15377"/>
        <dbReference type="ChEBI" id="CHEBI:17544"/>
        <dbReference type="ChEBI" id="CHEBI:30616"/>
        <dbReference type="ChEBI" id="CHEBI:33019"/>
        <dbReference type="ChEBI" id="CHEBI:57926"/>
        <dbReference type="ChEBI" id="CHEBI:73682"/>
        <dbReference type="EC" id="2.7.7.87"/>
    </reaction>
</comment>
<evidence type="ECO:0000256" key="8">
    <source>
        <dbReference type="ARBA" id="ARBA00022741"/>
    </source>
</evidence>
<comment type="subcellular location">
    <subcellularLocation>
        <location evidence="1">Cytoplasm</location>
    </subcellularLocation>
</comment>
<evidence type="ECO:0000256" key="7">
    <source>
        <dbReference type="ARBA" id="ARBA00022695"/>
    </source>
</evidence>
<keyword evidence="8" id="KW-0547">Nucleotide-binding</keyword>
<accession>A0A1F8C1S6</accession>
<comment type="caution">
    <text evidence="13">The sequence shown here is derived from an EMBL/GenBank/DDBJ whole genome shotgun (WGS) entry which is preliminary data.</text>
</comment>
<feature type="domain" description="YrdC-like" evidence="12">
    <location>
        <begin position="1"/>
        <end position="181"/>
    </location>
</feature>
<dbReference type="PROSITE" id="PS51163">
    <property type="entry name" value="YRDC"/>
    <property type="match status" value="1"/>
</dbReference>
<dbReference type="InterPro" id="IPR006070">
    <property type="entry name" value="Sua5-like_dom"/>
</dbReference>
<evidence type="ECO:0000256" key="10">
    <source>
        <dbReference type="ARBA" id="ARBA00029774"/>
    </source>
</evidence>
<keyword evidence="4" id="KW-0963">Cytoplasm</keyword>
<dbReference type="NCBIfam" id="TIGR00057">
    <property type="entry name" value="L-threonylcarbamoyladenylate synthase"/>
    <property type="match status" value="1"/>
</dbReference>
<evidence type="ECO:0000256" key="6">
    <source>
        <dbReference type="ARBA" id="ARBA00022694"/>
    </source>
</evidence>
<dbReference type="InterPro" id="IPR050156">
    <property type="entry name" value="TC-AMP_synthase_SUA5"/>
</dbReference>
<dbReference type="GO" id="GO:0000049">
    <property type="term" value="F:tRNA binding"/>
    <property type="evidence" value="ECO:0007669"/>
    <property type="project" value="TreeGrafter"/>
</dbReference>
<sequence length="183" mass="20702">MDTVQSLKQGKIGVLPTDTLYGIHARALDRVAVEKVYTIRRRQPNKLFIILIASIDDLKKFKIEMDDHTQGFLEKHWPASLSVVLPCPHDEFKYLHRTTKTLAFRIPKKTNLLAILKQTGPLISTTVNPEGQDPAKTISQAKVYFGNQLDFYVDEGYLDNPPSTLIKFESGRPAVLRQGTVKI</sequence>
<dbReference type="GO" id="GO:0005737">
    <property type="term" value="C:cytoplasm"/>
    <property type="evidence" value="ECO:0007669"/>
    <property type="project" value="UniProtKB-SubCell"/>
</dbReference>
<evidence type="ECO:0000256" key="4">
    <source>
        <dbReference type="ARBA" id="ARBA00022490"/>
    </source>
</evidence>